<reference evidence="2 3" key="1">
    <citation type="journal article" date="2015" name="Genome Biol.">
        <title>Comparative genomics of Steinernema reveals deeply conserved gene regulatory networks.</title>
        <authorList>
            <person name="Dillman A.R."/>
            <person name="Macchietto M."/>
            <person name="Porter C.F."/>
            <person name="Rogers A."/>
            <person name="Williams B."/>
            <person name="Antoshechkin I."/>
            <person name="Lee M.M."/>
            <person name="Goodwin Z."/>
            <person name="Lu X."/>
            <person name="Lewis E.E."/>
            <person name="Goodrich-Blair H."/>
            <person name="Stock S.P."/>
            <person name="Adams B.J."/>
            <person name="Sternberg P.W."/>
            <person name="Mortazavi A."/>
        </authorList>
    </citation>
    <scope>NUCLEOTIDE SEQUENCE [LARGE SCALE GENOMIC DNA]</scope>
    <source>
        <strain evidence="2 3">ALL</strain>
    </source>
</reference>
<reference evidence="2 3" key="2">
    <citation type="journal article" date="2019" name="G3 (Bethesda)">
        <title>Hybrid Assembly of the Genome of the Entomopathogenic Nematode Steinernema carpocapsae Identifies the X-Chromosome.</title>
        <authorList>
            <person name="Serra L."/>
            <person name="Macchietto M."/>
            <person name="Macias-Munoz A."/>
            <person name="McGill C.J."/>
            <person name="Rodriguez I.M."/>
            <person name="Rodriguez B."/>
            <person name="Murad R."/>
            <person name="Mortazavi A."/>
        </authorList>
    </citation>
    <scope>NUCLEOTIDE SEQUENCE [LARGE SCALE GENOMIC DNA]</scope>
    <source>
        <strain evidence="2 3">ALL</strain>
    </source>
</reference>
<feature type="compositionally biased region" description="Low complexity" evidence="1">
    <location>
        <begin position="169"/>
        <end position="190"/>
    </location>
</feature>
<feature type="compositionally biased region" description="Basic and acidic residues" evidence="1">
    <location>
        <begin position="63"/>
        <end position="122"/>
    </location>
</feature>
<comment type="caution">
    <text evidence="2">The sequence shown here is derived from an EMBL/GenBank/DDBJ whole genome shotgun (WGS) entry which is preliminary data.</text>
</comment>
<name>A0A4U8UVR7_STECR</name>
<keyword evidence="3" id="KW-1185">Reference proteome</keyword>
<evidence type="ECO:0000256" key="1">
    <source>
        <dbReference type="SAM" id="MobiDB-lite"/>
    </source>
</evidence>
<gene>
    <name evidence="2" type="ORF">L596_004366</name>
</gene>
<proteinExistence type="predicted"/>
<organism evidence="2 3">
    <name type="scientific">Steinernema carpocapsae</name>
    <name type="common">Entomopathogenic nematode</name>
    <dbReference type="NCBI Taxonomy" id="34508"/>
    <lineage>
        <taxon>Eukaryota</taxon>
        <taxon>Metazoa</taxon>
        <taxon>Ecdysozoa</taxon>
        <taxon>Nematoda</taxon>
        <taxon>Chromadorea</taxon>
        <taxon>Rhabditida</taxon>
        <taxon>Tylenchina</taxon>
        <taxon>Panagrolaimomorpha</taxon>
        <taxon>Strongyloidoidea</taxon>
        <taxon>Steinernematidae</taxon>
        <taxon>Steinernema</taxon>
    </lineage>
</organism>
<sequence length="355" mass="39108">MEAPDGQSAIRSALGGGRVRPGPDQVARPSPTPTHSKPVQEGMGGLPKDHQPSGRSSTYGAPEDQRQQGHRSQEARHRSQEARHRSQEARLRSQEARHRVQEARHRVQEARLRSQETRRRSQEPAVAPKPEKPAVKPAVGPEKTSKKVSFNVCSLFVGKVTMTPAAAKKSAAAPNKPAVVEKPAATPKPEAAAHRSILSGGGRRSNRSLAASERAKARHARARDEPMEIEEAQDEPMEIEEGQAMPQPKETSQKIWIYNQAHGDQQAALLNPLFWVRRIFAPNYDRAGNIVQPQMTADECANYFATADTQLTLARNTFRRVVVPINVPGHWLLAMIDLQRGNPHLQLSSEHGPTA</sequence>
<dbReference type="EMBL" id="AZBU02000001">
    <property type="protein sequence ID" value="TMS37431.1"/>
    <property type="molecule type" value="Genomic_DNA"/>
</dbReference>
<feature type="region of interest" description="Disordered" evidence="1">
    <location>
        <begin position="1"/>
        <end position="146"/>
    </location>
</feature>
<accession>A0A4U8UVR7</accession>
<protein>
    <submittedName>
        <fullName evidence="2">Uncharacterized protein</fullName>
    </submittedName>
</protein>
<evidence type="ECO:0000313" key="3">
    <source>
        <dbReference type="Proteomes" id="UP000298663"/>
    </source>
</evidence>
<evidence type="ECO:0000313" key="2">
    <source>
        <dbReference type="EMBL" id="TMS37431.1"/>
    </source>
</evidence>
<dbReference type="AlphaFoldDB" id="A0A4U8UVR7"/>
<dbReference type="Proteomes" id="UP000298663">
    <property type="component" value="Unassembled WGS sequence"/>
</dbReference>
<feature type="region of interest" description="Disordered" evidence="1">
    <location>
        <begin position="169"/>
        <end position="227"/>
    </location>
</feature>